<organism evidence="1">
    <name type="scientific">hydrothermal vent metagenome</name>
    <dbReference type="NCBI Taxonomy" id="652676"/>
    <lineage>
        <taxon>unclassified sequences</taxon>
        <taxon>metagenomes</taxon>
        <taxon>ecological metagenomes</taxon>
    </lineage>
</organism>
<dbReference type="EMBL" id="UOFU01000116">
    <property type="protein sequence ID" value="VAW97301.1"/>
    <property type="molecule type" value="Genomic_DNA"/>
</dbReference>
<dbReference type="AlphaFoldDB" id="A0A3B0ZZT7"/>
<dbReference type="InterPro" id="IPR038690">
    <property type="entry name" value="NusG_2_sf"/>
</dbReference>
<sequence length="127" mass="14100">MNNGLNTWLTKGDWLVLIAALLLVPSLYAAYWHGSGQGQEARVWVDGKPWARLDLFREQHLDVPGVLGVSHLEIGNGQVRFTDSPCQNRQCIHTGWLSEGGDVAACLPNRVSVQIMADDPRFDSINF</sequence>
<evidence type="ECO:0000313" key="1">
    <source>
        <dbReference type="EMBL" id="VAW97301.1"/>
    </source>
</evidence>
<gene>
    <name evidence="1" type="ORF">MNBD_GAMMA20-2058</name>
</gene>
<protein>
    <submittedName>
        <fullName evidence="1">Uncharacterized protein</fullName>
    </submittedName>
</protein>
<proteinExistence type="predicted"/>
<dbReference type="CDD" id="cd09910">
    <property type="entry name" value="NGN-insert_like"/>
    <property type="match status" value="1"/>
</dbReference>
<dbReference type="Gene3D" id="2.60.320.10">
    <property type="entry name" value="N-utilization substance G protein NusG, insert domain"/>
    <property type="match status" value="1"/>
</dbReference>
<dbReference type="Pfam" id="PF07009">
    <property type="entry name" value="NusG_II"/>
    <property type="match status" value="1"/>
</dbReference>
<name>A0A3B0ZZT7_9ZZZZ</name>
<reference evidence="1" key="1">
    <citation type="submission" date="2018-06" db="EMBL/GenBank/DDBJ databases">
        <authorList>
            <person name="Zhirakovskaya E."/>
        </authorList>
    </citation>
    <scope>NUCLEOTIDE SEQUENCE</scope>
</reference>
<accession>A0A3B0ZZT7</accession>